<sequence>MDTTGFDAYYKWLGIPAHEQPPNHYRLLGVELFEEDPDVIAAAADRQMGHVKSFVTGPYAAHSQLLLNELSKARVCLLNPKLKPIYDEQLAKERSMRLKSTIEQQGTPNPPQPALVPVAAPAPAIAMPAPMPGLEQIAVRASSPAVRRRRKKGNSLLFQLSLLLASSSVLAALVWYAIHRAPATPVVVASPEPSRDTPPQPTQEQLFPQETAPIAETKPRPITSGGVSIPTSSTRPNMGSNANAMNGGFTIQPGGFGSSAPIVNNSPTRSLRPSPNQRPPAPLGTRPFAGFTRVVPLEEVSSQPYLIGTLPRPVEGYDEFQVALLVPEYLQRGSGIVLHAESASGSNAKWLVYEQAPPLETGFAIEAENSSAPLPVAEFCLTKEEFTLALVEEADNPRLLEKLKQCLLQLSYDSDSHFVQLQAPTEDPEPIVIGNWVEAYEHQLPIDSIPNLPPTSELYLNLHLLNGFPRTNSVNGETERLRHEERLLLQFTSSDYAGLGLYWEQKGKVISVNVAPGFRLLSYPNELQVLSSSRLDRAEKRMTKDKSSATRELNRRLRDRPKLNGNLAAARNMNIQLPGGGTTPPLRARKNAAINTAQAAVNQNEARIRAIQQLAPLVSQDERTRIPALRSLVAQLEDNASLGFELFTPVGRHPVVIYRKGLPPIEDPRITDKPTHVPGESGDGDTDAMDLF</sequence>
<evidence type="ECO:0000313" key="3">
    <source>
        <dbReference type="EMBL" id="QDU58953.1"/>
    </source>
</evidence>
<dbReference type="AlphaFoldDB" id="A0A518AW56"/>
<dbReference type="OrthoDB" id="291302at2"/>
<organism evidence="3 4">
    <name type="scientific">Aeoliella mucimassa</name>
    <dbReference type="NCBI Taxonomy" id="2527972"/>
    <lineage>
        <taxon>Bacteria</taxon>
        <taxon>Pseudomonadati</taxon>
        <taxon>Planctomycetota</taxon>
        <taxon>Planctomycetia</taxon>
        <taxon>Pirellulales</taxon>
        <taxon>Lacipirellulaceae</taxon>
        <taxon>Aeoliella</taxon>
    </lineage>
</organism>
<feature type="region of interest" description="Disordered" evidence="1">
    <location>
        <begin position="663"/>
        <end position="692"/>
    </location>
</feature>
<evidence type="ECO:0000313" key="4">
    <source>
        <dbReference type="Proteomes" id="UP000315750"/>
    </source>
</evidence>
<feature type="compositionally biased region" description="Polar residues" evidence="1">
    <location>
        <begin position="225"/>
        <end position="236"/>
    </location>
</feature>
<gene>
    <name evidence="3" type="ORF">Pan181_51940</name>
</gene>
<evidence type="ECO:0000256" key="1">
    <source>
        <dbReference type="SAM" id="MobiDB-lite"/>
    </source>
</evidence>
<dbReference type="KEGG" id="amuc:Pan181_51940"/>
<feature type="transmembrane region" description="Helical" evidence="2">
    <location>
        <begin position="156"/>
        <end position="178"/>
    </location>
</feature>
<protein>
    <submittedName>
        <fullName evidence="3">Uncharacterized protein</fullName>
    </submittedName>
</protein>
<keyword evidence="2" id="KW-0472">Membrane</keyword>
<proteinExistence type="predicted"/>
<keyword evidence="2" id="KW-0812">Transmembrane</keyword>
<feature type="compositionally biased region" description="Acidic residues" evidence="1">
    <location>
        <begin position="682"/>
        <end position="692"/>
    </location>
</feature>
<dbReference type="RefSeq" id="WP_145251520.1">
    <property type="nucleotide sequence ID" value="NZ_CP036278.1"/>
</dbReference>
<dbReference type="Proteomes" id="UP000315750">
    <property type="component" value="Chromosome"/>
</dbReference>
<feature type="compositionally biased region" description="Polar residues" evidence="1">
    <location>
        <begin position="261"/>
        <end position="275"/>
    </location>
</feature>
<keyword evidence="4" id="KW-1185">Reference proteome</keyword>
<evidence type="ECO:0000256" key="2">
    <source>
        <dbReference type="SAM" id="Phobius"/>
    </source>
</evidence>
<accession>A0A518AW56</accession>
<feature type="region of interest" description="Disordered" evidence="1">
    <location>
        <begin position="248"/>
        <end position="286"/>
    </location>
</feature>
<keyword evidence="2" id="KW-1133">Transmembrane helix</keyword>
<dbReference type="EMBL" id="CP036278">
    <property type="protein sequence ID" value="QDU58953.1"/>
    <property type="molecule type" value="Genomic_DNA"/>
</dbReference>
<reference evidence="3 4" key="1">
    <citation type="submission" date="2019-02" db="EMBL/GenBank/DDBJ databases">
        <title>Deep-cultivation of Planctomycetes and their phenomic and genomic characterization uncovers novel biology.</title>
        <authorList>
            <person name="Wiegand S."/>
            <person name="Jogler M."/>
            <person name="Boedeker C."/>
            <person name="Pinto D."/>
            <person name="Vollmers J."/>
            <person name="Rivas-Marin E."/>
            <person name="Kohn T."/>
            <person name="Peeters S.H."/>
            <person name="Heuer A."/>
            <person name="Rast P."/>
            <person name="Oberbeckmann S."/>
            <person name="Bunk B."/>
            <person name="Jeske O."/>
            <person name="Meyerdierks A."/>
            <person name="Storesund J.E."/>
            <person name="Kallscheuer N."/>
            <person name="Luecker S."/>
            <person name="Lage O.M."/>
            <person name="Pohl T."/>
            <person name="Merkel B.J."/>
            <person name="Hornburger P."/>
            <person name="Mueller R.-W."/>
            <person name="Bruemmer F."/>
            <person name="Labrenz M."/>
            <person name="Spormann A.M."/>
            <person name="Op den Camp H."/>
            <person name="Overmann J."/>
            <person name="Amann R."/>
            <person name="Jetten M.S.M."/>
            <person name="Mascher T."/>
            <person name="Medema M.H."/>
            <person name="Devos D.P."/>
            <person name="Kaster A.-K."/>
            <person name="Ovreas L."/>
            <person name="Rohde M."/>
            <person name="Galperin M.Y."/>
            <person name="Jogler C."/>
        </authorList>
    </citation>
    <scope>NUCLEOTIDE SEQUENCE [LARGE SCALE GENOMIC DNA]</scope>
    <source>
        <strain evidence="3 4">Pan181</strain>
    </source>
</reference>
<name>A0A518AW56_9BACT</name>
<feature type="compositionally biased region" description="Basic and acidic residues" evidence="1">
    <location>
        <begin position="666"/>
        <end position="675"/>
    </location>
</feature>
<feature type="region of interest" description="Disordered" evidence="1">
    <location>
        <begin position="216"/>
        <end position="236"/>
    </location>
</feature>